<gene>
    <name evidence="1" type="ORF">AVEN_21748_1</name>
</gene>
<dbReference type="OrthoDB" id="7422307at2759"/>
<dbReference type="AlphaFoldDB" id="A0A4Y2EVJ9"/>
<sequence length="111" mass="12973">MSAQDRGRLLVKHVINQIASLYKIMGMEVDNNDIYELVEEHSQEVTTEELMELHCVSQPEVVEESLSEEERPPISRDIENKTVRESLSLKNWIDFANLFRLFTSIPKGYQY</sequence>
<accession>A0A4Y2EVJ9</accession>
<organism evidence="1 2">
    <name type="scientific">Araneus ventricosus</name>
    <name type="common">Orbweaver spider</name>
    <name type="synonym">Epeira ventricosa</name>
    <dbReference type="NCBI Taxonomy" id="182803"/>
    <lineage>
        <taxon>Eukaryota</taxon>
        <taxon>Metazoa</taxon>
        <taxon>Ecdysozoa</taxon>
        <taxon>Arthropoda</taxon>
        <taxon>Chelicerata</taxon>
        <taxon>Arachnida</taxon>
        <taxon>Araneae</taxon>
        <taxon>Araneomorphae</taxon>
        <taxon>Entelegynae</taxon>
        <taxon>Araneoidea</taxon>
        <taxon>Araneidae</taxon>
        <taxon>Araneus</taxon>
    </lineage>
</organism>
<keyword evidence="2" id="KW-1185">Reference proteome</keyword>
<evidence type="ECO:0000313" key="1">
    <source>
        <dbReference type="EMBL" id="GBM32881.1"/>
    </source>
</evidence>
<name>A0A4Y2EVJ9_ARAVE</name>
<dbReference type="EMBL" id="BGPR01000719">
    <property type="protein sequence ID" value="GBM32881.1"/>
    <property type="molecule type" value="Genomic_DNA"/>
</dbReference>
<proteinExistence type="predicted"/>
<protein>
    <submittedName>
        <fullName evidence="1">Uncharacterized protein</fullName>
    </submittedName>
</protein>
<reference evidence="1 2" key="1">
    <citation type="journal article" date="2019" name="Sci. Rep.">
        <title>Orb-weaving spider Araneus ventricosus genome elucidates the spidroin gene catalogue.</title>
        <authorList>
            <person name="Kono N."/>
            <person name="Nakamura H."/>
            <person name="Ohtoshi R."/>
            <person name="Moran D.A.P."/>
            <person name="Shinohara A."/>
            <person name="Yoshida Y."/>
            <person name="Fujiwara M."/>
            <person name="Mori M."/>
            <person name="Tomita M."/>
            <person name="Arakawa K."/>
        </authorList>
    </citation>
    <scope>NUCLEOTIDE SEQUENCE [LARGE SCALE GENOMIC DNA]</scope>
</reference>
<dbReference type="Proteomes" id="UP000499080">
    <property type="component" value="Unassembled WGS sequence"/>
</dbReference>
<evidence type="ECO:0000313" key="2">
    <source>
        <dbReference type="Proteomes" id="UP000499080"/>
    </source>
</evidence>
<comment type="caution">
    <text evidence="1">The sequence shown here is derived from an EMBL/GenBank/DDBJ whole genome shotgun (WGS) entry which is preliminary data.</text>
</comment>